<keyword evidence="2" id="KW-1185">Reference proteome</keyword>
<dbReference type="EMBL" id="NMUH01009637">
    <property type="protein sequence ID" value="MQM20250.1"/>
    <property type="molecule type" value="Genomic_DNA"/>
</dbReference>
<reference evidence="1" key="1">
    <citation type="submission" date="2017-07" db="EMBL/GenBank/DDBJ databases">
        <title>Taro Niue Genome Assembly and Annotation.</title>
        <authorList>
            <person name="Atibalentja N."/>
            <person name="Keating K."/>
            <person name="Fields C.J."/>
        </authorList>
    </citation>
    <scope>NUCLEOTIDE SEQUENCE</scope>
    <source>
        <strain evidence="1">Niue_2</strain>
        <tissue evidence="1">Leaf</tissue>
    </source>
</reference>
<organism evidence="1 2">
    <name type="scientific">Colocasia esculenta</name>
    <name type="common">Wild taro</name>
    <name type="synonym">Arum esculentum</name>
    <dbReference type="NCBI Taxonomy" id="4460"/>
    <lineage>
        <taxon>Eukaryota</taxon>
        <taxon>Viridiplantae</taxon>
        <taxon>Streptophyta</taxon>
        <taxon>Embryophyta</taxon>
        <taxon>Tracheophyta</taxon>
        <taxon>Spermatophyta</taxon>
        <taxon>Magnoliopsida</taxon>
        <taxon>Liliopsida</taxon>
        <taxon>Araceae</taxon>
        <taxon>Aroideae</taxon>
        <taxon>Colocasieae</taxon>
        <taxon>Colocasia</taxon>
    </lineage>
</organism>
<evidence type="ECO:0000313" key="2">
    <source>
        <dbReference type="Proteomes" id="UP000652761"/>
    </source>
</evidence>
<proteinExistence type="predicted"/>
<evidence type="ECO:0000313" key="1">
    <source>
        <dbReference type="EMBL" id="MQM20250.1"/>
    </source>
</evidence>
<dbReference type="AlphaFoldDB" id="A0A843XMB2"/>
<name>A0A843XMB2_COLES</name>
<dbReference type="Proteomes" id="UP000652761">
    <property type="component" value="Unassembled WGS sequence"/>
</dbReference>
<accession>A0A843XMB2</accession>
<protein>
    <submittedName>
        <fullName evidence="1">Uncharacterized protein</fullName>
    </submittedName>
</protein>
<comment type="caution">
    <text evidence="1">The sequence shown here is derived from an EMBL/GenBank/DDBJ whole genome shotgun (WGS) entry which is preliminary data.</text>
</comment>
<gene>
    <name evidence="1" type="ORF">Taro_053268</name>
</gene>
<dbReference type="OrthoDB" id="1738534at2759"/>
<sequence length="111" mass="11977">MQETVAGLTQALQNVVQAGTQAGARNGAGDLQHNFRSLGKGNTVADGLIRNPIAKESYVQSLSNNSGFHYPRVQSPSRTLTHPATTGLLFTTRRGIQHPRSHQQIVMSKSL</sequence>